<dbReference type="Proteomes" id="UP000004184">
    <property type="component" value="Unassembled WGS sequence"/>
</dbReference>
<dbReference type="CDD" id="cd00085">
    <property type="entry name" value="HNHc"/>
    <property type="match status" value="1"/>
</dbReference>
<gene>
    <name evidence="2" type="ORF">SSQG_03108</name>
</gene>
<dbReference type="AlphaFoldDB" id="D9XE33"/>
<dbReference type="HOGENOM" id="CLU_1609908_0_0_11"/>
<proteinExistence type="predicted"/>
<evidence type="ECO:0000313" key="2">
    <source>
        <dbReference type="EMBL" id="EFL32590.1"/>
    </source>
</evidence>
<accession>D9XE33</accession>
<dbReference type="InterPro" id="IPR002711">
    <property type="entry name" value="HNH"/>
</dbReference>
<sequence>MWLCVLEANDGCCVYCGGASETMDHVIPFSDGGADDMSNLVPACHRCNRQKGDKTPAELYIGWDLRHRWSGKGTAQKSDTSGLSLRDMYLSIHEGVLGLLDDLDKVAAEIADRRRRDWFLWASPWTYHYDLGINYYRKRFAEEIQKAKAEGWPDNRPESVKKRSA</sequence>
<organism evidence="2 3">
    <name type="scientific">Streptomyces viridochromogenes (strain DSM 40736 / JCM 4977 / BCRC 1201 / Tue 494)</name>
    <dbReference type="NCBI Taxonomy" id="591159"/>
    <lineage>
        <taxon>Bacteria</taxon>
        <taxon>Bacillati</taxon>
        <taxon>Actinomycetota</taxon>
        <taxon>Actinomycetes</taxon>
        <taxon>Kitasatosporales</taxon>
        <taxon>Streptomycetaceae</taxon>
        <taxon>Streptomyces</taxon>
    </lineage>
</organism>
<dbReference type="Pfam" id="PF01844">
    <property type="entry name" value="HNH"/>
    <property type="match status" value="1"/>
</dbReference>
<evidence type="ECO:0000259" key="1">
    <source>
        <dbReference type="SMART" id="SM00507"/>
    </source>
</evidence>
<dbReference type="EMBL" id="GG657757">
    <property type="protein sequence ID" value="EFL32590.1"/>
    <property type="molecule type" value="Genomic_DNA"/>
</dbReference>
<dbReference type="GO" id="GO:0004519">
    <property type="term" value="F:endonuclease activity"/>
    <property type="evidence" value="ECO:0007669"/>
    <property type="project" value="InterPro"/>
</dbReference>
<keyword evidence="3" id="KW-1185">Reference proteome</keyword>
<dbReference type="SMART" id="SM00507">
    <property type="entry name" value="HNHc"/>
    <property type="match status" value="1"/>
</dbReference>
<protein>
    <submittedName>
        <fullName evidence="2">Predicted protein</fullName>
    </submittedName>
</protein>
<dbReference type="Gene3D" id="1.10.30.50">
    <property type="match status" value="1"/>
</dbReference>
<dbReference type="InterPro" id="IPR003615">
    <property type="entry name" value="HNH_nuc"/>
</dbReference>
<dbReference type="GO" id="GO:0008270">
    <property type="term" value="F:zinc ion binding"/>
    <property type="evidence" value="ECO:0007669"/>
    <property type="project" value="InterPro"/>
</dbReference>
<feature type="domain" description="HNH nuclease" evidence="1">
    <location>
        <begin position="1"/>
        <end position="49"/>
    </location>
</feature>
<name>D9XE33_STRVT</name>
<dbReference type="PANTHER" id="PTHR33877:SF2">
    <property type="entry name" value="OS07G0170200 PROTEIN"/>
    <property type="match status" value="1"/>
</dbReference>
<dbReference type="STRING" id="591159.SSQG_03108"/>
<dbReference type="InterPro" id="IPR052892">
    <property type="entry name" value="NA-targeting_endonuclease"/>
</dbReference>
<reference evidence="3" key="1">
    <citation type="submission" date="2009-02" db="EMBL/GenBank/DDBJ databases">
        <title>Annotation of Streptomyces viridochromogenes strain DSM 40736.</title>
        <authorList>
            <consortium name="The Broad Institute Genome Sequencing Platform"/>
            <consortium name="Broad Institute Microbial Sequencing Center"/>
            <person name="Fischbach M."/>
            <person name="Godfrey P."/>
            <person name="Ward D."/>
            <person name="Young S."/>
            <person name="Zeng Q."/>
            <person name="Koehrsen M."/>
            <person name="Alvarado L."/>
            <person name="Berlin A.M."/>
            <person name="Bochicchio J."/>
            <person name="Borenstein D."/>
            <person name="Chapman S.B."/>
            <person name="Chen Z."/>
            <person name="Engels R."/>
            <person name="Freedman E."/>
            <person name="Gellesch M."/>
            <person name="Goldberg J."/>
            <person name="Griggs A."/>
            <person name="Gujja S."/>
            <person name="Heilman E.R."/>
            <person name="Heiman D.I."/>
            <person name="Hepburn T.A."/>
            <person name="Howarth C."/>
            <person name="Jen D."/>
            <person name="Larson L."/>
            <person name="Lewis B."/>
            <person name="Mehta T."/>
            <person name="Park D."/>
            <person name="Pearson M."/>
            <person name="Richards J."/>
            <person name="Roberts A."/>
            <person name="Saif S."/>
            <person name="Shea T.D."/>
            <person name="Shenoy N."/>
            <person name="Sisk P."/>
            <person name="Stolte C."/>
            <person name="Sykes S.N."/>
            <person name="Thomson T."/>
            <person name="Walk T."/>
            <person name="White J."/>
            <person name="Yandava C."/>
            <person name="Straight P."/>
            <person name="Clardy J."/>
            <person name="Hung D."/>
            <person name="Kolter R."/>
            <person name="Mekalanos J."/>
            <person name="Walker S."/>
            <person name="Walsh C.T."/>
            <person name="Wieland-Brown L.C."/>
            <person name="Haas B."/>
            <person name="Nusbaum C."/>
            <person name="Birren B."/>
        </authorList>
    </citation>
    <scope>NUCLEOTIDE SEQUENCE [LARGE SCALE GENOMIC DNA]</scope>
    <source>
        <strain evidence="3">DSM 40736 / JCM 4977 / BCRC 1201 / Tue 494</strain>
    </source>
</reference>
<dbReference type="PANTHER" id="PTHR33877">
    <property type="entry name" value="SLL1193 PROTEIN"/>
    <property type="match status" value="1"/>
</dbReference>
<dbReference type="GO" id="GO:0003676">
    <property type="term" value="F:nucleic acid binding"/>
    <property type="evidence" value="ECO:0007669"/>
    <property type="project" value="InterPro"/>
</dbReference>
<evidence type="ECO:0000313" key="3">
    <source>
        <dbReference type="Proteomes" id="UP000004184"/>
    </source>
</evidence>